<dbReference type="PANTHER" id="PTHR44169">
    <property type="entry name" value="NADPH-DEPENDENT 1-ACYLDIHYDROXYACETONE PHOSPHATE REDUCTASE"/>
    <property type="match status" value="1"/>
</dbReference>
<feature type="non-terminal residue" evidence="3">
    <location>
        <position position="1"/>
    </location>
</feature>
<gene>
    <name evidence="3" type="ORF">MNBD_BACTEROID05-1027</name>
</gene>
<dbReference type="InterPro" id="IPR036291">
    <property type="entry name" value="NAD(P)-bd_dom_sf"/>
</dbReference>
<evidence type="ECO:0008006" key="4">
    <source>
        <dbReference type="Google" id="ProtNLM"/>
    </source>
</evidence>
<dbReference type="AlphaFoldDB" id="A0A3B0U131"/>
<reference evidence="3" key="1">
    <citation type="submission" date="2018-06" db="EMBL/GenBank/DDBJ databases">
        <authorList>
            <person name="Zhirakovskaya E."/>
        </authorList>
    </citation>
    <scope>NUCLEOTIDE SEQUENCE</scope>
</reference>
<dbReference type="Gene3D" id="3.40.50.720">
    <property type="entry name" value="NAD(P)-binding Rossmann-like Domain"/>
    <property type="match status" value="1"/>
</dbReference>
<evidence type="ECO:0000256" key="1">
    <source>
        <dbReference type="ARBA" id="ARBA00006484"/>
    </source>
</evidence>
<evidence type="ECO:0000256" key="2">
    <source>
        <dbReference type="ARBA" id="ARBA00023002"/>
    </source>
</evidence>
<accession>A0A3B0U131</accession>
<keyword evidence="2" id="KW-0560">Oxidoreductase</keyword>
<dbReference type="GO" id="GO:0016491">
    <property type="term" value="F:oxidoreductase activity"/>
    <property type="evidence" value="ECO:0007669"/>
    <property type="project" value="UniProtKB-KW"/>
</dbReference>
<evidence type="ECO:0000313" key="3">
    <source>
        <dbReference type="EMBL" id="VAW13096.1"/>
    </source>
</evidence>
<dbReference type="Pfam" id="PF00106">
    <property type="entry name" value="adh_short"/>
    <property type="match status" value="1"/>
</dbReference>
<dbReference type="SUPFAM" id="SSF51735">
    <property type="entry name" value="NAD(P)-binding Rossmann-fold domains"/>
    <property type="match status" value="1"/>
</dbReference>
<dbReference type="NCBIfam" id="NF006118">
    <property type="entry name" value="PRK08264.1-4"/>
    <property type="match status" value="1"/>
</dbReference>
<name>A0A3B0U131_9ZZZZ</name>
<protein>
    <recommendedName>
        <fullName evidence="4">SDR family NAD(P)-dependent oxidoreductase</fullName>
    </recommendedName>
</protein>
<dbReference type="EMBL" id="UOEN01000145">
    <property type="protein sequence ID" value="VAW13096.1"/>
    <property type="molecule type" value="Genomic_DNA"/>
</dbReference>
<dbReference type="InterPro" id="IPR002347">
    <property type="entry name" value="SDR_fam"/>
</dbReference>
<proteinExistence type="inferred from homology"/>
<organism evidence="3">
    <name type="scientific">hydrothermal vent metagenome</name>
    <dbReference type="NCBI Taxonomy" id="652676"/>
    <lineage>
        <taxon>unclassified sequences</taxon>
        <taxon>metagenomes</taxon>
        <taxon>ecological metagenomes</taxon>
    </lineage>
</organism>
<dbReference type="PANTHER" id="PTHR44169:SF6">
    <property type="entry name" value="NADPH-DEPENDENT 1-ACYLDIHYDROXYACETONE PHOSPHATE REDUCTASE"/>
    <property type="match status" value="1"/>
</dbReference>
<dbReference type="PRINTS" id="PR00081">
    <property type="entry name" value="GDHRDH"/>
</dbReference>
<sequence length="244" mass="26367">NMQSLKNKVILITGANRGIGKSLVKASLEKGAHKIYATSRDLSKMPDFEDDRVIPLELDITNSNQISKVAEMTKDTQVLINNAGILSQGNVLDGKMSSIENDIDTNYYGTVNMMRAFAPVLEKNTPAKIVNIISIVAYSSLPTIAGYSASKTALFSATQSVRIELAKKGITVHAINPGAIDTDMNVGSDLDMPAPDGVAKVILNEVETGKLDIVPDEMGQGMFNAWKESPSKLAEIFHNIYHGE</sequence>
<dbReference type="PRINTS" id="PR00080">
    <property type="entry name" value="SDRFAMILY"/>
</dbReference>
<comment type="similarity">
    <text evidence="1">Belongs to the short-chain dehydrogenases/reductases (SDR) family.</text>
</comment>